<gene>
    <name evidence="2" type="ordered locus">Deipr_2300</name>
</gene>
<reference evidence="3" key="1">
    <citation type="submission" date="2011-02" db="EMBL/GenBank/DDBJ databases">
        <title>The complete sequence of plasmid2 of Deinococcus proteolyticus DSM 20540.</title>
        <authorList>
            <consortium name="US DOE Joint Genome Institute (JGI-PGF)"/>
            <person name="Lucas S."/>
            <person name="Copeland A."/>
            <person name="Lapidus A."/>
            <person name="Bruce D."/>
            <person name="Goodwin L."/>
            <person name="Pitluck S."/>
            <person name="Kyrpides N."/>
            <person name="Mavromatis K."/>
            <person name="Pagani I."/>
            <person name="Ivanova N."/>
            <person name="Ovchinnikova G."/>
            <person name="Zeytun A."/>
            <person name="Detter J.C."/>
            <person name="Han C."/>
            <person name="Land M."/>
            <person name="Hauser L."/>
            <person name="Markowitz V."/>
            <person name="Cheng J.-F."/>
            <person name="Hugenholtz P."/>
            <person name="Woyke T."/>
            <person name="Wu D."/>
            <person name="Pukall R."/>
            <person name="Steenblock K."/>
            <person name="Brambilla E."/>
            <person name="Klenk H.-P."/>
            <person name="Eisen J.A."/>
        </authorList>
    </citation>
    <scope>NUCLEOTIDE SEQUENCE [LARGE SCALE GENOMIC DNA]</scope>
    <source>
        <strain evidence="3">ATCC 35074 / DSM 20540 / JCM 6276 / NBRC 101906 / NCIMB 13154 / VKM Ac-1939 / CCM 2703 / MRP</strain>
        <plasmid evidence="3">Plasmid pDEIPR02</plasmid>
    </source>
</reference>
<evidence type="ECO:0000313" key="3">
    <source>
        <dbReference type="Proteomes" id="UP000007718"/>
    </source>
</evidence>
<evidence type="ECO:0000313" key="2">
    <source>
        <dbReference type="EMBL" id="ADY27425.1"/>
    </source>
</evidence>
<protein>
    <submittedName>
        <fullName evidence="2">Uncharacterized protein</fullName>
    </submittedName>
</protein>
<name>F0RQ66_DEIPM</name>
<dbReference type="HOGENOM" id="CLU_1591819_0_0_0"/>
<reference evidence="2 3" key="2">
    <citation type="journal article" date="2012" name="Stand. Genomic Sci.">
        <title>Complete genome sequence of the orange-red pigmented, radioresistant Deinococcus proteolyticus type strain (MRP(T)).</title>
        <authorList>
            <person name="Copeland A."/>
            <person name="Zeytun A."/>
            <person name="Yassawong M."/>
            <person name="Nolan M."/>
            <person name="Lucas S."/>
            <person name="Hammon N."/>
            <person name="Deshpande S."/>
            <person name="Cheng J.F."/>
            <person name="Han C."/>
            <person name="Tapia R."/>
            <person name="Goodwin L.A."/>
            <person name="Pitluck S."/>
            <person name="Mavromatis K."/>
            <person name="Liolios K."/>
            <person name="Pagani I."/>
            <person name="Ivanova N."/>
            <person name="Mikhailova N."/>
            <person name="Pati A."/>
            <person name="Chen A."/>
            <person name="Palaniappan K."/>
            <person name="Land M."/>
            <person name="Hauser L."/>
            <person name="Jeffries C.D."/>
            <person name="Brambilla E.M."/>
            <person name="Rohde M."/>
            <person name="Sikorski J."/>
            <person name="Pukall R."/>
            <person name="Goker M."/>
            <person name="Detter J.C."/>
            <person name="Woyke T."/>
            <person name="Bristow J."/>
            <person name="Eisen J.A."/>
            <person name="Markowitz V."/>
            <person name="Hugenholtz P."/>
            <person name="Kyrpides N.C."/>
            <person name="Klenk H.P."/>
            <person name="Lapidus A."/>
        </authorList>
    </citation>
    <scope>NUCLEOTIDE SEQUENCE [LARGE SCALE GENOMIC DNA]</scope>
    <source>
        <strain evidence="3">ATCC 35074 / DSM 20540 / JCM 6276 / NBRC 101906 / NCIMB 13154 / VKM Ac-1939 / CCM 2703 / MRP</strain>
        <plasmid evidence="3">Plasmid pDEIPR02</plasmid>
    </source>
</reference>
<keyword evidence="2" id="KW-0614">Plasmid</keyword>
<dbReference type="KEGG" id="dpt:Deipr_2300"/>
<keyword evidence="3" id="KW-1185">Reference proteome</keyword>
<organism evidence="2 3">
    <name type="scientific">Deinococcus proteolyticus (strain ATCC 35074 / DSM 20540 / JCM 6276 / NBRC 101906 / NCIMB 13154 / VKM Ac-1939 / CCM 2703 / MRP)</name>
    <dbReference type="NCBI Taxonomy" id="693977"/>
    <lineage>
        <taxon>Bacteria</taxon>
        <taxon>Thermotogati</taxon>
        <taxon>Deinococcota</taxon>
        <taxon>Deinococci</taxon>
        <taxon>Deinococcales</taxon>
        <taxon>Deinococcaceae</taxon>
        <taxon>Deinococcus</taxon>
    </lineage>
</organism>
<sequence length="167" mass="18042">MPGPASPHFPLAGEQNPGKDRGMNITQNKDGSLTLQLQDLTVTGTQQQLRDLADELDFPATVSQGDLPGELSVKAGPDCVTLGGRVTLDLRDISALVYLITRTVGRNCEGMHAQCQGHSQPGENLCEPCAHFEGLEVDPEEQARVDRLLAALPDGLYTASEMREYLE</sequence>
<dbReference type="Proteomes" id="UP000007718">
    <property type="component" value="Plasmid pDEIPR02"/>
</dbReference>
<dbReference type="AlphaFoldDB" id="F0RQ66"/>
<geneLocation type="plasmid" evidence="2 3">
    <name>pDEIPR02</name>
</geneLocation>
<dbReference type="EMBL" id="CP002538">
    <property type="protein sequence ID" value="ADY27425.1"/>
    <property type="molecule type" value="Genomic_DNA"/>
</dbReference>
<feature type="region of interest" description="Disordered" evidence="1">
    <location>
        <begin position="1"/>
        <end position="22"/>
    </location>
</feature>
<proteinExistence type="predicted"/>
<evidence type="ECO:0000256" key="1">
    <source>
        <dbReference type="SAM" id="MobiDB-lite"/>
    </source>
</evidence>
<accession>F0RQ66</accession>